<dbReference type="OrthoDB" id="329835at2759"/>
<keyword evidence="4" id="KW-1185">Reference proteome</keyword>
<dbReference type="Gene3D" id="3.90.180.10">
    <property type="entry name" value="Medium-chain alcohol dehydrogenases, catalytic domain"/>
    <property type="match status" value="1"/>
</dbReference>
<dbReference type="GeneID" id="83198133"/>
<organism evidence="3 4">
    <name type="scientific">Penicillium chermesinum</name>
    <dbReference type="NCBI Taxonomy" id="63820"/>
    <lineage>
        <taxon>Eukaryota</taxon>
        <taxon>Fungi</taxon>
        <taxon>Dikarya</taxon>
        <taxon>Ascomycota</taxon>
        <taxon>Pezizomycotina</taxon>
        <taxon>Eurotiomycetes</taxon>
        <taxon>Eurotiomycetidae</taxon>
        <taxon>Eurotiales</taxon>
        <taxon>Aspergillaceae</taxon>
        <taxon>Penicillium</taxon>
    </lineage>
</organism>
<dbReference type="Pfam" id="PF08240">
    <property type="entry name" value="ADH_N"/>
    <property type="match status" value="1"/>
</dbReference>
<dbReference type="RefSeq" id="XP_058333971.1">
    <property type="nucleotide sequence ID" value="XM_058470830.1"/>
</dbReference>
<dbReference type="SUPFAM" id="SSF50129">
    <property type="entry name" value="GroES-like"/>
    <property type="match status" value="1"/>
</dbReference>
<name>A0A9W9TWV0_9EURO</name>
<gene>
    <name evidence="3" type="ORF">N7468_001533</name>
</gene>
<dbReference type="Proteomes" id="UP001150941">
    <property type="component" value="Unassembled WGS sequence"/>
</dbReference>
<feature type="region of interest" description="Disordered" evidence="1">
    <location>
        <begin position="16"/>
        <end position="37"/>
    </location>
</feature>
<sequence>MDLICFHGRPSTGNCRTREGVCSRSEQNSDEGTEHPHEDAIEMTLDAVGSPDSLYFRGSDILSTELGADEVIVRVAAVGINFRDLLLVLGSVPRHALGFEGAGVVTWVGTHVGRPALGRNWMEEIAHTVFDEASRVNFNDERVTKGNGTSP</sequence>
<evidence type="ECO:0000259" key="2">
    <source>
        <dbReference type="Pfam" id="PF08240"/>
    </source>
</evidence>
<evidence type="ECO:0000313" key="4">
    <source>
        <dbReference type="Proteomes" id="UP001150941"/>
    </source>
</evidence>
<feature type="domain" description="Alcohol dehydrogenase-like N-terminal" evidence="2">
    <location>
        <begin position="67"/>
        <end position="120"/>
    </location>
</feature>
<dbReference type="EMBL" id="JAPQKS010000002">
    <property type="protein sequence ID" value="KAJ5246550.1"/>
    <property type="molecule type" value="Genomic_DNA"/>
</dbReference>
<reference evidence="3" key="1">
    <citation type="submission" date="2022-11" db="EMBL/GenBank/DDBJ databases">
        <authorList>
            <person name="Petersen C."/>
        </authorList>
    </citation>
    <scope>NUCLEOTIDE SEQUENCE</scope>
    <source>
        <strain evidence="3">IBT 19713</strain>
    </source>
</reference>
<comment type="caution">
    <text evidence="3">The sequence shown here is derived from an EMBL/GenBank/DDBJ whole genome shotgun (WGS) entry which is preliminary data.</text>
</comment>
<evidence type="ECO:0000313" key="3">
    <source>
        <dbReference type="EMBL" id="KAJ5246550.1"/>
    </source>
</evidence>
<evidence type="ECO:0000256" key="1">
    <source>
        <dbReference type="SAM" id="MobiDB-lite"/>
    </source>
</evidence>
<protein>
    <submittedName>
        <fullName evidence="3">Polyketide synthase</fullName>
    </submittedName>
</protein>
<dbReference type="AlphaFoldDB" id="A0A9W9TWV0"/>
<accession>A0A9W9TWV0</accession>
<proteinExistence type="predicted"/>
<dbReference type="InterPro" id="IPR013154">
    <property type="entry name" value="ADH-like_N"/>
</dbReference>
<dbReference type="InterPro" id="IPR011032">
    <property type="entry name" value="GroES-like_sf"/>
</dbReference>
<reference evidence="3" key="2">
    <citation type="journal article" date="2023" name="IMA Fungus">
        <title>Comparative genomic study of the Penicillium genus elucidates a diverse pangenome and 15 lateral gene transfer events.</title>
        <authorList>
            <person name="Petersen C."/>
            <person name="Sorensen T."/>
            <person name="Nielsen M.R."/>
            <person name="Sondergaard T.E."/>
            <person name="Sorensen J.L."/>
            <person name="Fitzpatrick D.A."/>
            <person name="Frisvad J.C."/>
            <person name="Nielsen K.L."/>
        </authorList>
    </citation>
    <scope>NUCLEOTIDE SEQUENCE</scope>
    <source>
        <strain evidence="3">IBT 19713</strain>
    </source>
</reference>